<protein>
    <submittedName>
        <fullName evidence="2">Uncharacterized protein</fullName>
    </submittedName>
</protein>
<dbReference type="InterPro" id="IPR047730">
    <property type="entry name" value="ABZJ_00895-like"/>
</dbReference>
<dbReference type="EMBL" id="FOSK01000017">
    <property type="protein sequence ID" value="SFL12635.1"/>
    <property type="molecule type" value="Genomic_DNA"/>
</dbReference>
<reference evidence="2 3" key="1">
    <citation type="submission" date="2016-10" db="EMBL/GenBank/DDBJ databases">
        <authorList>
            <person name="Varghese N."/>
            <person name="Submissions S."/>
        </authorList>
    </citation>
    <scope>NUCLEOTIDE SEQUENCE [LARGE SCALE GENOMIC DNA]</scope>
    <source>
        <strain evidence="2 3">DSM 16392</strain>
    </source>
</reference>
<dbReference type="NCBIfam" id="NF038216">
    <property type="entry name" value="ABZJ_00895_fam"/>
    <property type="match status" value="1"/>
</dbReference>
<dbReference type="RefSeq" id="WP_093523617.1">
    <property type="nucleotide sequence ID" value="NZ_FOSK01000017.1"/>
</dbReference>
<keyword evidence="1" id="KW-1133">Transmembrane helix</keyword>
<evidence type="ECO:0000313" key="2">
    <source>
        <dbReference type="EMBL" id="SFL12635.1"/>
    </source>
</evidence>
<evidence type="ECO:0000313" key="3">
    <source>
        <dbReference type="Proteomes" id="UP000199598"/>
    </source>
</evidence>
<gene>
    <name evidence="2" type="ORF">SAMN04488518_11773</name>
</gene>
<feature type="transmembrane region" description="Helical" evidence="1">
    <location>
        <begin position="110"/>
        <end position="130"/>
    </location>
</feature>
<keyword evidence="1" id="KW-0472">Membrane</keyword>
<keyword evidence="1" id="KW-0812">Transmembrane</keyword>
<comment type="caution">
    <text evidence="2">The sequence shown here is derived from an EMBL/GenBank/DDBJ whole genome shotgun (WGS) entry which is preliminary data.</text>
</comment>
<proteinExistence type="predicted"/>
<keyword evidence="3" id="KW-1185">Reference proteome</keyword>
<accession>A0A1I4F3T3</accession>
<sequence length="146" mass="16476">MGSSQISLWTYLRMFAVVYFLISVNLMILTIVCFTFFDVVLPLQYIGYVARFSIGMNVGNSISKKHKQHLNKRILPKLAAYCCLITFIIDGVLVYFSLPNLDRVLLTPVRAVGLLLLIQALSFGLIWLGFRQGVRGAEKAEVKVLM</sequence>
<name>A0A1I4F3T3_9HYPH</name>
<evidence type="ECO:0000256" key="1">
    <source>
        <dbReference type="SAM" id="Phobius"/>
    </source>
</evidence>
<organism evidence="2 3">
    <name type="scientific">Pseudovibrio ascidiaceicola</name>
    <dbReference type="NCBI Taxonomy" id="285279"/>
    <lineage>
        <taxon>Bacteria</taxon>
        <taxon>Pseudomonadati</taxon>
        <taxon>Pseudomonadota</taxon>
        <taxon>Alphaproteobacteria</taxon>
        <taxon>Hyphomicrobiales</taxon>
        <taxon>Stappiaceae</taxon>
        <taxon>Pseudovibrio</taxon>
    </lineage>
</organism>
<feature type="transmembrane region" description="Helical" evidence="1">
    <location>
        <begin position="12"/>
        <end position="37"/>
    </location>
</feature>
<feature type="transmembrane region" description="Helical" evidence="1">
    <location>
        <begin position="74"/>
        <end position="98"/>
    </location>
</feature>
<dbReference type="Proteomes" id="UP000199598">
    <property type="component" value="Unassembled WGS sequence"/>
</dbReference>